<name>A0AAV2T2E4_CALDB</name>
<feature type="compositionally biased region" description="Basic and acidic residues" evidence="7">
    <location>
        <begin position="614"/>
        <end position="637"/>
    </location>
</feature>
<dbReference type="GO" id="GO:0005634">
    <property type="term" value="C:nucleus"/>
    <property type="evidence" value="ECO:0007669"/>
    <property type="project" value="UniProtKB-SubCell"/>
</dbReference>
<dbReference type="PROSITE" id="PS50071">
    <property type="entry name" value="HOMEOBOX_2"/>
    <property type="match status" value="1"/>
</dbReference>
<evidence type="ECO:0000256" key="4">
    <source>
        <dbReference type="ARBA" id="ARBA00023242"/>
    </source>
</evidence>
<dbReference type="EMBL" id="CAXLJL010000002">
    <property type="protein sequence ID" value="CAL5129463.1"/>
    <property type="molecule type" value="Genomic_DNA"/>
</dbReference>
<keyword evidence="4 5" id="KW-0539">Nucleus</keyword>
<dbReference type="GO" id="GO:0030154">
    <property type="term" value="P:cell differentiation"/>
    <property type="evidence" value="ECO:0007669"/>
    <property type="project" value="TreeGrafter"/>
</dbReference>
<evidence type="ECO:0000259" key="8">
    <source>
        <dbReference type="PROSITE" id="PS50071"/>
    </source>
</evidence>
<feature type="compositionally biased region" description="Polar residues" evidence="7">
    <location>
        <begin position="58"/>
        <end position="74"/>
    </location>
</feature>
<dbReference type="InterPro" id="IPR017970">
    <property type="entry name" value="Homeobox_CS"/>
</dbReference>
<evidence type="ECO:0000256" key="2">
    <source>
        <dbReference type="ARBA" id="ARBA00023125"/>
    </source>
</evidence>
<evidence type="ECO:0000313" key="9">
    <source>
        <dbReference type="EMBL" id="CAL5129463.1"/>
    </source>
</evidence>
<keyword evidence="2 5" id="KW-0238">DNA-binding</keyword>
<feature type="region of interest" description="Disordered" evidence="7">
    <location>
        <begin position="815"/>
        <end position="851"/>
    </location>
</feature>
<dbReference type="GO" id="GO:0000978">
    <property type="term" value="F:RNA polymerase II cis-regulatory region sequence-specific DNA binding"/>
    <property type="evidence" value="ECO:0007669"/>
    <property type="project" value="TreeGrafter"/>
</dbReference>
<protein>
    <recommendedName>
        <fullName evidence="8">Homeobox domain-containing protein</fullName>
    </recommendedName>
</protein>
<feature type="compositionally biased region" description="Low complexity" evidence="7">
    <location>
        <begin position="143"/>
        <end position="156"/>
    </location>
</feature>
<dbReference type="GO" id="GO:0000981">
    <property type="term" value="F:DNA-binding transcription factor activity, RNA polymerase II-specific"/>
    <property type="evidence" value="ECO:0007669"/>
    <property type="project" value="InterPro"/>
</dbReference>
<feature type="region of interest" description="Disordered" evidence="7">
    <location>
        <begin position="196"/>
        <end position="233"/>
    </location>
</feature>
<dbReference type="PANTHER" id="PTHR24340">
    <property type="entry name" value="HOMEOBOX PROTEIN NKX"/>
    <property type="match status" value="1"/>
</dbReference>
<dbReference type="Gene3D" id="1.10.10.60">
    <property type="entry name" value="Homeodomain-like"/>
    <property type="match status" value="1"/>
</dbReference>
<feature type="compositionally biased region" description="Polar residues" evidence="7">
    <location>
        <begin position="819"/>
        <end position="838"/>
    </location>
</feature>
<proteinExistence type="predicted"/>
<keyword evidence="3 5" id="KW-0371">Homeobox</keyword>
<feature type="compositionally biased region" description="Polar residues" evidence="7">
    <location>
        <begin position="584"/>
        <end position="597"/>
    </location>
</feature>
<evidence type="ECO:0000256" key="7">
    <source>
        <dbReference type="SAM" id="MobiDB-lite"/>
    </source>
</evidence>
<feature type="compositionally biased region" description="Basic and acidic residues" evidence="7">
    <location>
        <begin position="196"/>
        <end position="210"/>
    </location>
</feature>
<feature type="domain" description="Homeobox" evidence="8">
    <location>
        <begin position="510"/>
        <end position="570"/>
    </location>
</feature>
<dbReference type="AlphaFoldDB" id="A0AAV2T2E4"/>
<dbReference type="Pfam" id="PF00046">
    <property type="entry name" value="Homeodomain"/>
    <property type="match status" value="1"/>
</dbReference>
<dbReference type="InterPro" id="IPR000047">
    <property type="entry name" value="HTH_motif"/>
</dbReference>
<evidence type="ECO:0000256" key="6">
    <source>
        <dbReference type="RuleBase" id="RU000682"/>
    </source>
</evidence>
<evidence type="ECO:0000256" key="5">
    <source>
        <dbReference type="PROSITE-ProRule" id="PRU00108"/>
    </source>
</evidence>
<feature type="region of interest" description="Disordered" evidence="7">
    <location>
        <begin position="117"/>
        <end position="156"/>
    </location>
</feature>
<evidence type="ECO:0000256" key="3">
    <source>
        <dbReference type="ARBA" id="ARBA00023155"/>
    </source>
</evidence>
<dbReference type="InterPro" id="IPR050394">
    <property type="entry name" value="Homeobox_NK-like"/>
</dbReference>
<dbReference type="SUPFAM" id="SSF46689">
    <property type="entry name" value="Homeodomain-like"/>
    <property type="match status" value="1"/>
</dbReference>
<dbReference type="PROSITE" id="PS00027">
    <property type="entry name" value="HOMEOBOX_1"/>
    <property type="match status" value="1"/>
</dbReference>
<feature type="compositionally biased region" description="Polar residues" evidence="7">
    <location>
        <begin position="222"/>
        <end position="233"/>
    </location>
</feature>
<dbReference type="PRINTS" id="PR00031">
    <property type="entry name" value="HTHREPRESSR"/>
</dbReference>
<dbReference type="InterPro" id="IPR001356">
    <property type="entry name" value="HD"/>
</dbReference>
<feature type="DNA-binding region" description="Homeobox" evidence="5">
    <location>
        <begin position="512"/>
        <end position="571"/>
    </location>
</feature>
<evidence type="ECO:0000313" key="10">
    <source>
        <dbReference type="Proteomes" id="UP001497525"/>
    </source>
</evidence>
<feature type="region of interest" description="Disordered" evidence="7">
    <location>
        <begin position="46"/>
        <end position="74"/>
    </location>
</feature>
<comment type="subcellular location">
    <subcellularLocation>
        <location evidence="1 5 6">Nucleus</location>
    </subcellularLocation>
</comment>
<dbReference type="InterPro" id="IPR009057">
    <property type="entry name" value="Homeodomain-like_sf"/>
</dbReference>
<dbReference type="FunFam" id="1.10.10.60:FF:000067">
    <property type="entry name" value="NK6 homeobox 1"/>
    <property type="match status" value="1"/>
</dbReference>
<organism evidence="9 10">
    <name type="scientific">Calicophoron daubneyi</name>
    <name type="common">Rumen fluke</name>
    <name type="synonym">Paramphistomum daubneyi</name>
    <dbReference type="NCBI Taxonomy" id="300641"/>
    <lineage>
        <taxon>Eukaryota</taxon>
        <taxon>Metazoa</taxon>
        <taxon>Spiralia</taxon>
        <taxon>Lophotrochozoa</taxon>
        <taxon>Platyhelminthes</taxon>
        <taxon>Trematoda</taxon>
        <taxon>Digenea</taxon>
        <taxon>Plagiorchiida</taxon>
        <taxon>Pronocephalata</taxon>
        <taxon>Paramphistomoidea</taxon>
        <taxon>Paramphistomidae</taxon>
        <taxon>Calicophoron</taxon>
    </lineage>
</organism>
<gene>
    <name evidence="9" type="ORF">CDAUBV1_LOCUS377</name>
</gene>
<feature type="region of interest" description="Disordered" evidence="7">
    <location>
        <begin position="579"/>
        <end position="639"/>
    </location>
</feature>
<accession>A0AAV2T2E4</accession>
<reference evidence="9" key="1">
    <citation type="submission" date="2024-06" db="EMBL/GenBank/DDBJ databases">
        <authorList>
            <person name="Liu X."/>
            <person name="Lenzi L."/>
            <person name="Haldenby T S."/>
            <person name="Uol C."/>
        </authorList>
    </citation>
    <scope>NUCLEOTIDE SEQUENCE</scope>
</reference>
<sequence>MNVELHHCTTLPDIKLKSETQYTILHGLKLSNPANLSSSYDHRIQLDPQDPKGEMSSIDCNQPVPKTSSEVSSTATSKGLDNLINASYHRSGLPVQKKDEVSSLVWHSLFKDFVNDTEPSSLSDPAVSDIDNGGSSRETRVWTPPSSSTLTTSSTRSSVTTTTYKDMNRTTQFRVDTAGKKKGFYGIKDILGDQIEESRRRRKSQGEHDLLTTPEVMDSTEDNCSSPAEQRDSNNVTDKFYSAWLEALSKCSPLLAATSATPLMNRINPMELIASVHDAFSKVNSTPQLQHNPGEGTYPVNTSSKFPSFAENCLQSSSKDEIGQFNSLASMYWLGLTANAVTSQAGTNTNNLSAHPAYQPERNKEDYCNIGSLRSDSLLSMAAAAAAAAAAASRLPPTNSSFPTSQLINSTYDSEAVYGAIRSGETMSNSSEVSTCLLRPAVSRNAEAPIPPDQSTTQLSPSNLMDLSCPFTLAQVQNSLLPRSINHHGTCGGALNLWTRTSDGSVEKDGKRKHTRPTFSGQQIFALEKTFEQTKYLAGPERARLAYYLGMSESQVKVWFQNRRTKWRKKNAADMATARPKVFTDSSGKSSSLTHSPQCCLEKSEIDGGSASGDENRSTEDSVRIPMEETDRDHEMPMRSLGGGTAAESVGTDSFNGTSYMNTDGAGQVLEREQNIGHECAPNSTPLSYFNSQSEIIRSMVAMSSPSSLRIPISFLPSMQPGFGNTLHGTTIQSSSPSVCINSMSNITSELRNTVGRGTNISSVPVKGEENVLSRMTIPKSVNYSPIAMLSQPLSGYHSRNSAHSHEQQRVMNTRVKCAQSQHSSPGSSQNAHCSRSAYSVDMKPEDRAAV</sequence>
<evidence type="ECO:0000256" key="1">
    <source>
        <dbReference type="ARBA" id="ARBA00004123"/>
    </source>
</evidence>
<dbReference type="Proteomes" id="UP001497525">
    <property type="component" value="Unassembled WGS sequence"/>
</dbReference>
<dbReference type="PANTHER" id="PTHR24340:SF35">
    <property type="entry name" value="HGTX, ISOFORM C"/>
    <property type="match status" value="1"/>
</dbReference>
<dbReference type="SMART" id="SM00389">
    <property type="entry name" value="HOX"/>
    <property type="match status" value="1"/>
</dbReference>
<dbReference type="CDD" id="cd00086">
    <property type="entry name" value="homeodomain"/>
    <property type="match status" value="1"/>
</dbReference>
<comment type="caution">
    <text evidence="9">The sequence shown here is derived from an EMBL/GenBank/DDBJ whole genome shotgun (WGS) entry which is preliminary data.</text>
</comment>